<keyword evidence="3" id="KW-1185">Reference proteome</keyword>
<keyword evidence="2" id="KW-0540">Nuclease</keyword>
<dbReference type="Pfam" id="PF01844">
    <property type="entry name" value="HNH"/>
    <property type="match status" value="1"/>
</dbReference>
<feature type="domain" description="HNH" evidence="1">
    <location>
        <begin position="19"/>
        <end position="39"/>
    </location>
</feature>
<evidence type="ECO:0000313" key="2">
    <source>
        <dbReference type="EMBL" id="MBE0465198.1"/>
    </source>
</evidence>
<accession>A0ABR9G2Q2</accession>
<gene>
    <name evidence="2" type="ORF">EI547_17335</name>
</gene>
<feature type="non-terminal residue" evidence="2">
    <location>
        <position position="1"/>
    </location>
</feature>
<evidence type="ECO:0000259" key="1">
    <source>
        <dbReference type="Pfam" id="PF01844"/>
    </source>
</evidence>
<evidence type="ECO:0000313" key="3">
    <source>
        <dbReference type="Proteomes" id="UP001645038"/>
    </source>
</evidence>
<dbReference type="InterPro" id="IPR002711">
    <property type="entry name" value="HNH"/>
</dbReference>
<proteinExistence type="predicted"/>
<protein>
    <submittedName>
        <fullName evidence="2">HNH endonuclease</fullName>
    </submittedName>
</protein>
<keyword evidence="2" id="KW-0378">Hydrolase</keyword>
<dbReference type="GO" id="GO:0004519">
    <property type="term" value="F:endonuclease activity"/>
    <property type="evidence" value="ECO:0007669"/>
    <property type="project" value="UniProtKB-KW"/>
</dbReference>
<reference evidence="2 3" key="1">
    <citation type="submission" date="2020-07" db="EMBL/GenBank/DDBJ databases">
        <title>Halophilic bacteria isolated from french cheeses.</title>
        <authorList>
            <person name="Kothe C.I."/>
            <person name="Farah-Kraiem B."/>
            <person name="Renault P."/>
            <person name="Dridi B."/>
        </authorList>
    </citation>
    <scope>NUCLEOTIDE SEQUENCE [LARGE SCALE GENOMIC DNA]</scope>
    <source>
        <strain evidence="2 3">FME20</strain>
    </source>
</reference>
<name>A0ABR9G2Q2_9GAMM</name>
<organism evidence="2 3">
    <name type="scientific">Halomonas colorata</name>
    <dbReference type="NCBI Taxonomy" id="2742615"/>
    <lineage>
        <taxon>Bacteria</taxon>
        <taxon>Pseudomonadati</taxon>
        <taxon>Pseudomonadota</taxon>
        <taxon>Gammaproteobacteria</taxon>
        <taxon>Oceanospirillales</taxon>
        <taxon>Halomonadaceae</taxon>
        <taxon>Halomonas</taxon>
    </lineage>
</organism>
<dbReference type="Proteomes" id="UP001645038">
    <property type="component" value="Unassembled WGS sequence"/>
</dbReference>
<dbReference type="EMBL" id="RRZB01000066">
    <property type="protein sequence ID" value="MBE0465198.1"/>
    <property type="molecule type" value="Genomic_DNA"/>
</dbReference>
<keyword evidence="2" id="KW-0255">Endonuclease</keyword>
<sequence>SWCILTPLIRWPNSLCHYSGSDTVENAIALCPNCHREMHYGINKSTLVSSMYNKLTRLVVE</sequence>
<comment type="caution">
    <text evidence="2">The sequence shown here is derived from an EMBL/GenBank/DDBJ whole genome shotgun (WGS) entry which is preliminary data.</text>
</comment>